<feature type="domain" description="Aminoglycoside phosphotransferase" evidence="2">
    <location>
        <begin position="37"/>
        <end position="285"/>
    </location>
</feature>
<reference evidence="3 4" key="1">
    <citation type="submission" date="2022-06" db="EMBL/GenBank/DDBJ databases">
        <title>Paraconexibacter antarcticus.</title>
        <authorList>
            <person name="Kim C.S."/>
        </authorList>
    </citation>
    <scope>NUCLEOTIDE SEQUENCE [LARGE SCALE GENOMIC DNA]</scope>
    <source>
        <strain evidence="3 4">02-257</strain>
    </source>
</reference>
<dbReference type="SUPFAM" id="SSF56112">
    <property type="entry name" value="Protein kinase-like (PK-like)"/>
    <property type="match status" value="1"/>
</dbReference>
<evidence type="ECO:0000256" key="1">
    <source>
        <dbReference type="SAM" id="MobiDB-lite"/>
    </source>
</evidence>
<accession>A0ABY5DNC2</accession>
<dbReference type="InterPro" id="IPR052898">
    <property type="entry name" value="ACAD10-like"/>
</dbReference>
<dbReference type="Gene3D" id="3.90.1200.10">
    <property type="match status" value="1"/>
</dbReference>
<dbReference type="RefSeq" id="WP_254569079.1">
    <property type="nucleotide sequence ID" value="NZ_CP098502.1"/>
</dbReference>
<evidence type="ECO:0000259" key="2">
    <source>
        <dbReference type="Pfam" id="PF01636"/>
    </source>
</evidence>
<dbReference type="Proteomes" id="UP001056035">
    <property type="component" value="Chromosome"/>
</dbReference>
<dbReference type="InterPro" id="IPR041726">
    <property type="entry name" value="ACAD10_11_N"/>
</dbReference>
<dbReference type="Pfam" id="PF01636">
    <property type="entry name" value="APH"/>
    <property type="match status" value="1"/>
</dbReference>
<proteinExistence type="predicted"/>
<dbReference type="InterPro" id="IPR002575">
    <property type="entry name" value="Aminoglycoside_PTrfase"/>
</dbReference>
<feature type="region of interest" description="Disordered" evidence="1">
    <location>
        <begin position="346"/>
        <end position="371"/>
    </location>
</feature>
<dbReference type="PANTHER" id="PTHR47829:SF1">
    <property type="entry name" value="HAD FAMILY PHOSPHATASE"/>
    <property type="match status" value="1"/>
</dbReference>
<name>A0ABY5DNC2_9ACTN</name>
<organism evidence="3 4">
    <name type="scientific">Paraconexibacter antarcticus</name>
    <dbReference type="NCBI Taxonomy" id="2949664"/>
    <lineage>
        <taxon>Bacteria</taxon>
        <taxon>Bacillati</taxon>
        <taxon>Actinomycetota</taxon>
        <taxon>Thermoleophilia</taxon>
        <taxon>Solirubrobacterales</taxon>
        <taxon>Paraconexibacteraceae</taxon>
        <taxon>Paraconexibacter</taxon>
    </lineage>
</organism>
<sequence>MSQATATAAATGEPVAGLERLGGYLAGAGLCAGPVTARRIGDGHSNLTYLVEDAAGRRVVVRRPPPPPLPPGGHDMHREARVVQALAGSGVPVARILATAAAGEAFGDVPAYVMEYVDGEVVTERTPPGLVTAGGRRGLAEQLVDTLAALHAVDWQAAGLEGFGRPAGSNAHLLKRYERLVADPADGTLPAAFRPVSAWLHASVPEETGATIVHGDFRIGNVMVARGEPATILAVLDWELATLGDPLMDVGYLLATYAVPGEPLHAVAELGRATLEPGYPSRAELAARYAAATGRDVLSLGWFTVLNLYKLAAMYEYSRRRGEDAYYRNPALVACLLDLAQRATGRAPARPPVAPSGTSADGRLTAGRARG</sequence>
<protein>
    <submittedName>
        <fullName evidence="3">Phosphotransferase family protein</fullName>
    </submittedName>
</protein>
<dbReference type="PANTHER" id="PTHR47829">
    <property type="entry name" value="HYDROLASE, PUTATIVE (AFU_ORTHOLOGUE AFUA_1G12880)-RELATED"/>
    <property type="match status" value="1"/>
</dbReference>
<dbReference type="InterPro" id="IPR011009">
    <property type="entry name" value="Kinase-like_dom_sf"/>
</dbReference>
<dbReference type="Gene3D" id="3.30.200.20">
    <property type="entry name" value="Phosphorylase Kinase, domain 1"/>
    <property type="match status" value="1"/>
</dbReference>
<dbReference type="CDD" id="cd05154">
    <property type="entry name" value="ACAD10_11_N-like"/>
    <property type="match status" value="1"/>
</dbReference>
<gene>
    <name evidence="3" type="ORF">NBH00_13315</name>
</gene>
<evidence type="ECO:0000313" key="4">
    <source>
        <dbReference type="Proteomes" id="UP001056035"/>
    </source>
</evidence>
<keyword evidence="4" id="KW-1185">Reference proteome</keyword>
<dbReference type="EMBL" id="CP098502">
    <property type="protein sequence ID" value="UTI62341.1"/>
    <property type="molecule type" value="Genomic_DNA"/>
</dbReference>
<evidence type="ECO:0000313" key="3">
    <source>
        <dbReference type="EMBL" id="UTI62341.1"/>
    </source>
</evidence>